<dbReference type="GeneID" id="37040779"/>
<feature type="region of interest" description="Disordered" evidence="6">
    <location>
        <begin position="593"/>
        <end position="617"/>
    </location>
</feature>
<dbReference type="OrthoDB" id="4139357at2759"/>
<evidence type="ECO:0000256" key="1">
    <source>
        <dbReference type="ARBA" id="ARBA00004141"/>
    </source>
</evidence>
<feature type="transmembrane region" description="Helical" evidence="7">
    <location>
        <begin position="199"/>
        <end position="220"/>
    </location>
</feature>
<feature type="transmembrane region" description="Helical" evidence="7">
    <location>
        <begin position="498"/>
        <end position="518"/>
    </location>
</feature>
<dbReference type="InterPro" id="IPR005828">
    <property type="entry name" value="MFS_sugar_transport-like"/>
</dbReference>
<feature type="transmembrane region" description="Helical" evidence="7">
    <location>
        <begin position="387"/>
        <end position="407"/>
    </location>
</feature>
<feature type="transmembrane region" description="Helical" evidence="7">
    <location>
        <begin position="445"/>
        <end position="463"/>
    </location>
</feature>
<dbReference type="Proteomes" id="UP000245768">
    <property type="component" value="Unassembled WGS sequence"/>
</dbReference>
<reference evidence="9 10" key="1">
    <citation type="journal article" date="2018" name="Mol. Biol. Evol.">
        <title>Broad Genomic Sampling Reveals a Smut Pathogenic Ancestry of the Fungal Clade Ustilaginomycotina.</title>
        <authorList>
            <person name="Kijpornyongpan T."/>
            <person name="Mondo S.J."/>
            <person name="Barry K."/>
            <person name="Sandor L."/>
            <person name="Lee J."/>
            <person name="Lipzen A."/>
            <person name="Pangilinan J."/>
            <person name="LaButti K."/>
            <person name="Hainaut M."/>
            <person name="Henrissat B."/>
            <person name="Grigoriev I.V."/>
            <person name="Spatafora J.W."/>
            <person name="Aime M.C."/>
        </authorList>
    </citation>
    <scope>NUCLEOTIDE SEQUENCE [LARGE SCALE GENOMIC DNA]</scope>
    <source>
        <strain evidence="9 10">MCA 4198</strain>
    </source>
</reference>
<proteinExistence type="predicted"/>
<feature type="region of interest" description="Disordered" evidence="6">
    <location>
        <begin position="299"/>
        <end position="351"/>
    </location>
</feature>
<evidence type="ECO:0000256" key="6">
    <source>
        <dbReference type="SAM" id="MobiDB-lite"/>
    </source>
</evidence>
<feature type="transmembrane region" description="Helical" evidence="7">
    <location>
        <begin position="539"/>
        <end position="559"/>
    </location>
</feature>
<keyword evidence="2" id="KW-0813">Transport</keyword>
<accession>A0A316YMU5</accession>
<evidence type="ECO:0000259" key="8">
    <source>
        <dbReference type="PROSITE" id="PS50850"/>
    </source>
</evidence>
<dbReference type="GO" id="GO:0016020">
    <property type="term" value="C:membrane"/>
    <property type="evidence" value="ECO:0007669"/>
    <property type="project" value="UniProtKB-SubCell"/>
</dbReference>
<dbReference type="Pfam" id="PF00083">
    <property type="entry name" value="Sugar_tr"/>
    <property type="match status" value="1"/>
</dbReference>
<feature type="transmembrane region" description="Helical" evidence="7">
    <location>
        <begin position="155"/>
        <end position="179"/>
    </location>
</feature>
<evidence type="ECO:0000256" key="7">
    <source>
        <dbReference type="SAM" id="Phobius"/>
    </source>
</evidence>
<keyword evidence="4 7" id="KW-1133">Transmembrane helix</keyword>
<evidence type="ECO:0000256" key="3">
    <source>
        <dbReference type="ARBA" id="ARBA00022692"/>
    </source>
</evidence>
<feature type="transmembrane region" description="Helical" evidence="7">
    <location>
        <begin position="99"/>
        <end position="120"/>
    </location>
</feature>
<dbReference type="SUPFAM" id="SSF103473">
    <property type="entry name" value="MFS general substrate transporter"/>
    <property type="match status" value="1"/>
</dbReference>
<dbReference type="CDD" id="cd17316">
    <property type="entry name" value="MFS_SV2_like"/>
    <property type="match status" value="1"/>
</dbReference>
<gene>
    <name evidence="9" type="ORF">FA10DRAFT_231602</name>
</gene>
<dbReference type="AlphaFoldDB" id="A0A316YMU5"/>
<keyword evidence="5 7" id="KW-0472">Membrane</keyword>
<feature type="region of interest" description="Disordered" evidence="6">
    <location>
        <begin position="261"/>
        <end position="280"/>
    </location>
</feature>
<dbReference type="InterPro" id="IPR020846">
    <property type="entry name" value="MFS_dom"/>
</dbReference>
<comment type="subcellular location">
    <subcellularLocation>
        <location evidence="1">Membrane</location>
        <topology evidence="1">Multi-pass membrane protein</topology>
    </subcellularLocation>
</comment>
<dbReference type="PROSITE" id="PS50850">
    <property type="entry name" value="MFS"/>
    <property type="match status" value="1"/>
</dbReference>
<evidence type="ECO:0000256" key="4">
    <source>
        <dbReference type="ARBA" id="ARBA00022989"/>
    </source>
</evidence>
<dbReference type="InterPro" id="IPR011701">
    <property type="entry name" value="MFS"/>
</dbReference>
<feature type="compositionally biased region" description="Basic and acidic residues" evidence="6">
    <location>
        <begin position="261"/>
        <end position="277"/>
    </location>
</feature>
<evidence type="ECO:0000256" key="5">
    <source>
        <dbReference type="ARBA" id="ARBA00023136"/>
    </source>
</evidence>
<feature type="compositionally biased region" description="Acidic residues" evidence="6">
    <location>
        <begin position="601"/>
        <end position="617"/>
    </location>
</feature>
<feature type="transmembrane region" description="Helical" evidence="7">
    <location>
        <begin position="29"/>
        <end position="48"/>
    </location>
</feature>
<protein>
    <submittedName>
        <fullName evidence="9">MFS general substrate transporter</fullName>
    </submittedName>
</protein>
<evidence type="ECO:0000313" key="9">
    <source>
        <dbReference type="EMBL" id="PWN89075.1"/>
    </source>
</evidence>
<name>A0A316YMU5_9BASI</name>
<dbReference type="PANTHER" id="PTHR23511:SF5">
    <property type="entry name" value="MAJOR FACILITATOR-TYPE TRANSPORTER HXNZ-RELATED"/>
    <property type="match status" value="1"/>
</dbReference>
<feature type="domain" description="Major facilitator superfamily (MFS) profile" evidence="8">
    <location>
        <begin position="30"/>
        <end position="587"/>
    </location>
</feature>
<keyword evidence="3 7" id="KW-0812">Transmembrane</keyword>
<dbReference type="EMBL" id="KZ819637">
    <property type="protein sequence ID" value="PWN89075.1"/>
    <property type="molecule type" value="Genomic_DNA"/>
</dbReference>
<keyword evidence="10" id="KW-1185">Reference proteome</keyword>
<organism evidence="9 10">
    <name type="scientific">Acaromyces ingoldii</name>
    <dbReference type="NCBI Taxonomy" id="215250"/>
    <lineage>
        <taxon>Eukaryota</taxon>
        <taxon>Fungi</taxon>
        <taxon>Dikarya</taxon>
        <taxon>Basidiomycota</taxon>
        <taxon>Ustilaginomycotina</taxon>
        <taxon>Exobasidiomycetes</taxon>
        <taxon>Exobasidiales</taxon>
        <taxon>Cryptobasidiaceae</taxon>
        <taxon>Acaromyces</taxon>
    </lineage>
</organism>
<dbReference type="PANTHER" id="PTHR23511">
    <property type="entry name" value="SYNAPTIC VESICLE GLYCOPROTEIN 2"/>
    <property type="match status" value="1"/>
</dbReference>
<dbReference type="Pfam" id="PF07690">
    <property type="entry name" value="MFS_1"/>
    <property type="match status" value="1"/>
</dbReference>
<dbReference type="Gene3D" id="1.20.1250.20">
    <property type="entry name" value="MFS general substrate transporter like domains"/>
    <property type="match status" value="2"/>
</dbReference>
<feature type="transmembrane region" description="Helical" evidence="7">
    <location>
        <begin position="68"/>
        <end position="87"/>
    </location>
</feature>
<dbReference type="InterPro" id="IPR036259">
    <property type="entry name" value="MFS_trans_sf"/>
</dbReference>
<feature type="transmembrane region" description="Helical" evidence="7">
    <location>
        <begin position="565"/>
        <end position="584"/>
    </location>
</feature>
<dbReference type="GO" id="GO:0022857">
    <property type="term" value="F:transmembrane transporter activity"/>
    <property type="evidence" value="ECO:0007669"/>
    <property type="project" value="InterPro"/>
</dbReference>
<sequence length="617" mass="66621">MDDTHSWRATAVGNTPLERTIDAIGMGRYQYAVLVLSGCGWAADNMWLQGVAIVLPRVQDEFGISDKWIGLLSSSTFAGMMLGAVAWGSYSDMFGRKNAFNATLLITAVFGLFSSFAPSFPTLCLSLFLLGTGVGGSMPTDGTIFLESLPQRKHYLLTALSVFFAAGSVVSSFLGLVIVPSRSCSSSHPACDPQDNKGWRWLLTSLGLLTVTFVILRVVFFRLFESAKFLVAAGKHEEARHVLQRIADFNGQPLGVRLSDVRDQADGEDAGVTRETQRPSLFKRLTSSRTTRTLFRSGSTATYSGLPQHPSSHEGPGDTDDEIRGPSGDEEPHRRQRHTSRDATEGEGVMDWPASLGFVPRSWRKGLWDAGQRYADLFTPEWKRTTVLVWSIWTIFTLAYTMVNVFLPKYLERRVGRGSDGAGQPGQPSSGESRQDAIRSVMEDFLLYSLASIPGSLMGAYLIETFLGRIKSMALSSSFLALSLLAFALAPPSSSPTWTIASSCAISLSAATAYAVIYSYSPEVFPTALRGTASGTASALSRLAGIVAPLLAGALMDTVDENAPLYLGFALFGFSVCLMLNLPIETKGRATEAAVETVGGEGDDDYGQDADETATPR</sequence>
<dbReference type="RefSeq" id="XP_025376273.1">
    <property type="nucleotide sequence ID" value="XM_025518863.1"/>
</dbReference>
<evidence type="ECO:0000256" key="2">
    <source>
        <dbReference type="ARBA" id="ARBA00022448"/>
    </source>
</evidence>
<evidence type="ECO:0000313" key="10">
    <source>
        <dbReference type="Proteomes" id="UP000245768"/>
    </source>
</evidence>
<dbReference type="InParanoid" id="A0A316YMU5"/>